<dbReference type="EMBL" id="KZ679006">
    <property type="protein sequence ID" value="PSS28107.1"/>
    <property type="molecule type" value="Genomic_DNA"/>
</dbReference>
<dbReference type="Pfam" id="PF00026">
    <property type="entry name" value="Asp"/>
    <property type="match status" value="1"/>
</dbReference>
<dbReference type="AlphaFoldDB" id="A0A2T3BFA8"/>
<feature type="domain" description="Peptidase A1" evidence="6">
    <location>
        <begin position="46"/>
        <end position="353"/>
    </location>
</feature>
<dbReference type="InterPro" id="IPR034163">
    <property type="entry name" value="Aspergillopepsin-like_cat_dom"/>
</dbReference>
<evidence type="ECO:0000256" key="5">
    <source>
        <dbReference type="RuleBase" id="RU000454"/>
    </source>
</evidence>
<dbReference type="GO" id="GO:0006508">
    <property type="term" value="P:proteolysis"/>
    <property type="evidence" value="ECO:0007669"/>
    <property type="project" value="UniProtKB-KW"/>
</dbReference>
<dbReference type="Proteomes" id="UP000241818">
    <property type="component" value="Unassembled WGS sequence"/>
</dbReference>
<dbReference type="PANTHER" id="PTHR47966:SF1">
    <property type="entry name" value="ASPARTYL PROTEINASE"/>
    <property type="match status" value="1"/>
</dbReference>
<evidence type="ECO:0000259" key="6">
    <source>
        <dbReference type="PROSITE" id="PS51767"/>
    </source>
</evidence>
<comment type="similarity">
    <text evidence="1 5">Belongs to the peptidase A1 family.</text>
</comment>
<dbReference type="PANTHER" id="PTHR47966">
    <property type="entry name" value="BETA-SITE APP-CLEAVING ENZYME, ISOFORM A-RELATED"/>
    <property type="match status" value="1"/>
</dbReference>
<dbReference type="CDD" id="cd06097">
    <property type="entry name" value="Aspergillopepsin_like"/>
    <property type="match status" value="1"/>
</dbReference>
<dbReference type="OrthoDB" id="2747330at2759"/>
<dbReference type="STRING" id="857342.A0A2T3BFA8"/>
<dbReference type="FunFam" id="2.40.70.10:FF:000026">
    <property type="entry name" value="Endothiapepsin"/>
    <property type="match status" value="1"/>
</dbReference>
<reference evidence="7 8" key="1">
    <citation type="journal article" date="2018" name="New Phytol.">
        <title>Comparative genomics and transcriptomics depict ericoid mycorrhizal fungi as versatile saprotrophs and plant mutualists.</title>
        <authorList>
            <person name="Martino E."/>
            <person name="Morin E."/>
            <person name="Grelet G.A."/>
            <person name="Kuo A."/>
            <person name="Kohler A."/>
            <person name="Daghino S."/>
            <person name="Barry K.W."/>
            <person name="Cichocki N."/>
            <person name="Clum A."/>
            <person name="Dockter R.B."/>
            <person name="Hainaut M."/>
            <person name="Kuo R.C."/>
            <person name="LaButti K."/>
            <person name="Lindahl B.D."/>
            <person name="Lindquist E.A."/>
            <person name="Lipzen A."/>
            <person name="Khouja H.R."/>
            <person name="Magnuson J."/>
            <person name="Murat C."/>
            <person name="Ohm R.A."/>
            <person name="Singer S.W."/>
            <person name="Spatafora J.W."/>
            <person name="Wang M."/>
            <person name="Veneault-Fourrey C."/>
            <person name="Henrissat B."/>
            <person name="Grigoriev I.V."/>
            <person name="Martin F.M."/>
            <person name="Perotto S."/>
        </authorList>
    </citation>
    <scope>NUCLEOTIDE SEQUENCE [LARGE SCALE GENOMIC DNA]</scope>
    <source>
        <strain evidence="7 8">ATCC 22711</strain>
    </source>
</reference>
<dbReference type="PROSITE" id="PS51767">
    <property type="entry name" value="PEPTIDASE_A1"/>
    <property type="match status" value="1"/>
</dbReference>
<dbReference type="PROSITE" id="PS00141">
    <property type="entry name" value="ASP_PROTEASE"/>
    <property type="match status" value="1"/>
</dbReference>
<proteinExistence type="inferred from homology"/>
<dbReference type="InterPro" id="IPR033121">
    <property type="entry name" value="PEPTIDASE_A1"/>
</dbReference>
<evidence type="ECO:0000256" key="3">
    <source>
        <dbReference type="ARBA" id="ARBA00022750"/>
    </source>
</evidence>
<name>A0A2T3BFA8_AMORE</name>
<keyword evidence="8" id="KW-1185">Reference proteome</keyword>
<gene>
    <name evidence="7" type="ORF">M430DRAFT_94075</name>
</gene>
<dbReference type="RefSeq" id="XP_024725632.1">
    <property type="nucleotide sequence ID" value="XM_024869814.1"/>
</dbReference>
<dbReference type="InterPro" id="IPR001969">
    <property type="entry name" value="Aspartic_peptidase_AS"/>
</dbReference>
<evidence type="ECO:0000313" key="7">
    <source>
        <dbReference type="EMBL" id="PSS28107.1"/>
    </source>
</evidence>
<keyword evidence="4 5" id="KW-0378">Hydrolase</keyword>
<dbReference type="GeneID" id="36577895"/>
<evidence type="ECO:0000256" key="4">
    <source>
        <dbReference type="ARBA" id="ARBA00022801"/>
    </source>
</evidence>
<dbReference type="GO" id="GO:0004190">
    <property type="term" value="F:aspartic-type endopeptidase activity"/>
    <property type="evidence" value="ECO:0007669"/>
    <property type="project" value="UniProtKB-KW"/>
</dbReference>
<dbReference type="InParanoid" id="A0A2T3BFA8"/>
<dbReference type="InterPro" id="IPR021109">
    <property type="entry name" value="Peptidase_aspartic_dom_sf"/>
</dbReference>
<sequence>MLKAYKKYNLQPTKDFSESFLTELALSRKRQDGSVPAVPTSQDAEYLVPVTVGGQKLNLDFDTGSADLWVFSTLLSKSEQENHTVYSSSKSSTYKAMSGSTWNISYADGSGASGVCGTDTVSVGNTTVTGQVVELANKVSSEFVQDSSDGLLGLAFSSINTVQPQQAQTFFDNAQQSLDSPLFAAYLPSQANGEYDFGYTDSSKYSGSIKYTPVDNSGGFWQYDSTSFKVGSKTGSMEGQVGISDTGTTLLLMADSAVDAYYKQVSGATNSQEDGGYVFDCSATLPDISFLIGESDYATVPGSLLNFAPASESGSCFGGLQSVGGGNQNIYGDVFFNANYGVFDASVPQFGFAPSSAISS</sequence>
<dbReference type="PRINTS" id="PR00792">
    <property type="entry name" value="PEPSIN"/>
</dbReference>
<dbReference type="Gene3D" id="2.40.70.10">
    <property type="entry name" value="Acid Proteases"/>
    <property type="match status" value="2"/>
</dbReference>
<evidence type="ECO:0000256" key="2">
    <source>
        <dbReference type="ARBA" id="ARBA00022670"/>
    </source>
</evidence>
<protein>
    <recommendedName>
        <fullName evidence="6">Peptidase A1 domain-containing protein</fullName>
    </recommendedName>
</protein>
<dbReference type="FunFam" id="2.40.70.10:FF:000024">
    <property type="entry name" value="Endothiapepsin"/>
    <property type="match status" value="1"/>
</dbReference>
<evidence type="ECO:0000313" key="8">
    <source>
        <dbReference type="Proteomes" id="UP000241818"/>
    </source>
</evidence>
<organism evidence="7 8">
    <name type="scientific">Amorphotheca resinae ATCC 22711</name>
    <dbReference type="NCBI Taxonomy" id="857342"/>
    <lineage>
        <taxon>Eukaryota</taxon>
        <taxon>Fungi</taxon>
        <taxon>Dikarya</taxon>
        <taxon>Ascomycota</taxon>
        <taxon>Pezizomycotina</taxon>
        <taxon>Leotiomycetes</taxon>
        <taxon>Helotiales</taxon>
        <taxon>Amorphothecaceae</taxon>
        <taxon>Amorphotheca</taxon>
    </lineage>
</organism>
<dbReference type="SUPFAM" id="SSF50630">
    <property type="entry name" value="Acid proteases"/>
    <property type="match status" value="1"/>
</dbReference>
<keyword evidence="2 5" id="KW-0645">Protease</keyword>
<dbReference type="InterPro" id="IPR001461">
    <property type="entry name" value="Aspartic_peptidase_A1"/>
</dbReference>
<keyword evidence="3 5" id="KW-0064">Aspartyl protease</keyword>
<evidence type="ECO:0000256" key="1">
    <source>
        <dbReference type="ARBA" id="ARBA00007447"/>
    </source>
</evidence>
<accession>A0A2T3BFA8</accession>